<comment type="similarity">
    <text evidence="1">Belongs to the P-Pant transferase superfamily. Gsp/Sfp/HetI/AcpT family.</text>
</comment>
<evidence type="ECO:0000256" key="2">
    <source>
        <dbReference type="ARBA" id="ARBA00022679"/>
    </source>
</evidence>
<dbReference type="GO" id="GO:0005829">
    <property type="term" value="C:cytosol"/>
    <property type="evidence" value="ECO:0007669"/>
    <property type="project" value="TreeGrafter"/>
</dbReference>
<sequence>MQTLADAALGELETAERIPAPFPLWLIETGHQPRPALLQCLSAAEHERAERFAHAALRHRYQAAHCALRLLVETITGIPAAAQTYLPGEHGKPVLVDAPAVHCSLSYSGDFALVGVDGAREIGVDLEVVQPIADAAGLASMYYTRREIAQLAGISPEEAGPAFLTVWVRKEACSKALGKGLTISPASYECGVGCGIRSVLIEQEVVESEVLNPKGGLLAAWARRGR</sequence>
<keyword evidence="2 4" id="KW-0808">Transferase</keyword>
<dbReference type="Pfam" id="PF01648">
    <property type="entry name" value="ACPS"/>
    <property type="match status" value="1"/>
</dbReference>
<dbReference type="PANTHER" id="PTHR12215">
    <property type="entry name" value="PHOSPHOPANTETHEINE TRANSFERASE"/>
    <property type="match status" value="1"/>
</dbReference>
<proteinExistence type="inferred from homology"/>
<protein>
    <submittedName>
        <fullName evidence="4">4'-phosphopantetheinyl transferase superfamily protein</fullName>
    </submittedName>
</protein>
<evidence type="ECO:0000259" key="3">
    <source>
        <dbReference type="Pfam" id="PF01648"/>
    </source>
</evidence>
<dbReference type="PANTHER" id="PTHR12215:SF10">
    <property type="entry name" value="L-AMINOADIPATE-SEMIALDEHYDE DEHYDROGENASE-PHOSPHOPANTETHEINYL TRANSFERASE"/>
    <property type="match status" value="1"/>
</dbReference>
<evidence type="ECO:0000313" key="5">
    <source>
        <dbReference type="Proteomes" id="UP000465810"/>
    </source>
</evidence>
<comment type="caution">
    <text evidence="4">The sequence shown here is derived from an EMBL/GenBank/DDBJ whole genome shotgun (WGS) entry which is preliminary data.</text>
</comment>
<dbReference type="InterPro" id="IPR037143">
    <property type="entry name" value="4-PPantetheinyl_Trfase_dom_sf"/>
</dbReference>
<keyword evidence="5" id="KW-1185">Reference proteome</keyword>
<dbReference type="Proteomes" id="UP000465810">
    <property type="component" value="Unassembled WGS sequence"/>
</dbReference>
<evidence type="ECO:0000313" key="4">
    <source>
        <dbReference type="EMBL" id="MYL96617.1"/>
    </source>
</evidence>
<dbReference type="AlphaFoldDB" id="A0A7X4GF56"/>
<organism evidence="4 5">
    <name type="scientific">Novosphingobium silvae</name>
    <dbReference type="NCBI Taxonomy" id="2692619"/>
    <lineage>
        <taxon>Bacteria</taxon>
        <taxon>Pseudomonadati</taxon>
        <taxon>Pseudomonadota</taxon>
        <taxon>Alphaproteobacteria</taxon>
        <taxon>Sphingomonadales</taxon>
        <taxon>Sphingomonadaceae</taxon>
        <taxon>Novosphingobium</taxon>
    </lineage>
</organism>
<dbReference type="RefSeq" id="WP_160984317.1">
    <property type="nucleotide sequence ID" value="NZ_WVTD01000001.1"/>
</dbReference>
<gene>
    <name evidence="4" type="ORF">GR702_02355</name>
</gene>
<dbReference type="SUPFAM" id="SSF56214">
    <property type="entry name" value="4'-phosphopantetheinyl transferase"/>
    <property type="match status" value="2"/>
</dbReference>
<dbReference type="Gene3D" id="3.90.470.20">
    <property type="entry name" value="4'-phosphopantetheinyl transferase domain"/>
    <property type="match status" value="2"/>
</dbReference>
<dbReference type="InterPro" id="IPR008278">
    <property type="entry name" value="4-PPantetheinyl_Trfase_dom"/>
</dbReference>
<accession>A0A7X4GF56</accession>
<name>A0A7X4GF56_9SPHN</name>
<dbReference type="InterPro" id="IPR050559">
    <property type="entry name" value="P-Pant_transferase_sf"/>
</dbReference>
<reference evidence="4 5" key="1">
    <citation type="submission" date="2019-12" db="EMBL/GenBank/DDBJ databases">
        <authorList>
            <person name="Feng G."/>
            <person name="Zhu H."/>
        </authorList>
    </citation>
    <scope>NUCLEOTIDE SEQUENCE [LARGE SCALE GENOMIC DNA]</scope>
    <source>
        <strain evidence="4 5">FGD1</strain>
    </source>
</reference>
<dbReference type="EMBL" id="WVTD01000001">
    <property type="protein sequence ID" value="MYL96617.1"/>
    <property type="molecule type" value="Genomic_DNA"/>
</dbReference>
<dbReference type="GO" id="GO:0019878">
    <property type="term" value="P:lysine biosynthetic process via aminoadipic acid"/>
    <property type="evidence" value="ECO:0007669"/>
    <property type="project" value="TreeGrafter"/>
</dbReference>
<feature type="domain" description="4'-phosphopantetheinyl transferase" evidence="3">
    <location>
        <begin position="122"/>
        <end position="187"/>
    </location>
</feature>
<dbReference type="GO" id="GO:0000287">
    <property type="term" value="F:magnesium ion binding"/>
    <property type="evidence" value="ECO:0007669"/>
    <property type="project" value="InterPro"/>
</dbReference>
<dbReference type="GO" id="GO:0008897">
    <property type="term" value="F:holo-[acyl-carrier-protein] synthase activity"/>
    <property type="evidence" value="ECO:0007669"/>
    <property type="project" value="InterPro"/>
</dbReference>
<evidence type="ECO:0000256" key="1">
    <source>
        <dbReference type="ARBA" id="ARBA00010990"/>
    </source>
</evidence>